<reference evidence="2" key="1">
    <citation type="submission" date="2022-11" db="UniProtKB">
        <authorList>
            <consortium name="WormBaseParasite"/>
        </authorList>
    </citation>
    <scope>IDENTIFICATION</scope>
</reference>
<dbReference type="WBParaSite" id="nRc.2.0.1.t01159-RA">
    <property type="protein sequence ID" value="nRc.2.0.1.t01159-RA"/>
    <property type="gene ID" value="nRc.2.0.1.g01159"/>
</dbReference>
<proteinExistence type="predicted"/>
<evidence type="ECO:0000313" key="1">
    <source>
        <dbReference type="Proteomes" id="UP000887565"/>
    </source>
</evidence>
<evidence type="ECO:0000313" key="2">
    <source>
        <dbReference type="WBParaSite" id="nRc.2.0.1.t01159-RA"/>
    </source>
</evidence>
<keyword evidence="1" id="KW-1185">Reference proteome</keyword>
<dbReference type="Proteomes" id="UP000887565">
    <property type="component" value="Unplaced"/>
</dbReference>
<dbReference type="AlphaFoldDB" id="A0A915HI95"/>
<sequence length="89" mass="10252">MNQYTVFDFNTECCQTSDGGQPSTYWERVTEKVVDANTRRERTKTELQKKVINGYQGARTSCCSLFRDREVGITRVIPDVPLQKNARES</sequence>
<name>A0A915HI95_ROMCU</name>
<protein>
    <submittedName>
        <fullName evidence="2">Uncharacterized protein</fullName>
    </submittedName>
</protein>
<accession>A0A915HI95</accession>
<organism evidence="1 2">
    <name type="scientific">Romanomermis culicivorax</name>
    <name type="common">Nematode worm</name>
    <dbReference type="NCBI Taxonomy" id="13658"/>
    <lineage>
        <taxon>Eukaryota</taxon>
        <taxon>Metazoa</taxon>
        <taxon>Ecdysozoa</taxon>
        <taxon>Nematoda</taxon>
        <taxon>Enoplea</taxon>
        <taxon>Dorylaimia</taxon>
        <taxon>Mermithida</taxon>
        <taxon>Mermithoidea</taxon>
        <taxon>Mermithidae</taxon>
        <taxon>Romanomermis</taxon>
    </lineage>
</organism>